<organism evidence="1 2">
    <name type="scientific">Halobacillus litoralis</name>
    <dbReference type="NCBI Taxonomy" id="45668"/>
    <lineage>
        <taxon>Bacteria</taxon>
        <taxon>Bacillati</taxon>
        <taxon>Bacillota</taxon>
        <taxon>Bacilli</taxon>
        <taxon>Bacillales</taxon>
        <taxon>Bacillaceae</taxon>
        <taxon>Halobacillus</taxon>
    </lineage>
</organism>
<dbReference type="AlphaFoldDB" id="A0A845DWD4"/>
<reference evidence="1 2" key="1">
    <citation type="submission" date="2019-11" db="EMBL/GenBank/DDBJ databases">
        <title>Genome sequences of 17 halophilic strains isolated from different environments.</title>
        <authorList>
            <person name="Furrow R.E."/>
        </authorList>
    </citation>
    <scope>NUCLEOTIDE SEQUENCE [LARGE SCALE GENOMIC DNA]</scope>
    <source>
        <strain evidence="1 2">22511_23_Filter</strain>
    </source>
</reference>
<accession>A0A845DWD4</accession>
<comment type="caution">
    <text evidence="1">The sequence shown here is derived from an EMBL/GenBank/DDBJ whole genome shotgun (WGS) entry which is preliminary data.</text>
</comment>
<evidence type="ECO:0000313" key="1">
    <source>
        <dbReference type="EMBL" id="MYL21716.1"/>
    </source>
</evidence>
<sequence length="74" mass="8690">MKESLFQFLENPQGAVRKKKACKETGVSLQAEENHLWDRRFSSFIWYSHGKHRQKQSRPMLLLAGINDLTLVFL</sequence>
<proteinExistence type="predicted"/>
<protein>
    <submittedName>
        <fullName evidence="1">Uncharacterized protein</fullName>
    </submittedName>
</protein>
<dbReference type="EMBL" id="WMET01000006">
    <property type="protein sequence ID" value="MYL21716.1"/>
    <property type="molecule type" value="Genomic_DNA"/>
</dbReference>
<evidence type="ECO:0000313" key="2">
    <source>
        <dbReference type="Proteomes" id="UP000460949"/>
    </source>
</evidence>
<dbReference type="RefSeq" id="WP_160839660.1">
    <property type="nucleotide sequence ID" value="NZ_WMET01000006.1"/>
</dbReference>
<dbReference type="Proteomes" id="UP000460949">
    <property type="component" value="Unassembled WGS sequence"/>
</dbReference>
<gene>
    <name evidence="1" type="ORF">GLW04_17595</name>
</gene>
<name>A0A845DWD4_9BACI</name>